<name>A0A502ER35_9FLAO</name>
<organism evidence="2 3">
    <name type="scientific">Flavobacterium pectinovorum</name>
    <dbReference type="NCBI Taxonomy" id="29533"/>
    <lineage>
        <taxon>Bacteria</taxon>
        <taxon>Pseudomonadati</taxon>
        <taxon>Bacteroidota</taxon>
        <taxon>Flavobacteriia</taxon>
        <taxon>Flavobacteriales</taxon>
        <taxon>Flavobacteriaceae</taxon>
        <taxon>Flavobacterium</taxon>
    </lineage>
</organism>
<reference evidence="2 3" key="1">
    <citation type="journal article" date="2019" name="Environ. Microbiol.">
        <title>Species interactions and distinct microbial communities in high Arctic permafrost affected cryosols are associated with the CH4 and CO2 gas fluxes.</title>
        <authorList>
            <person name="Altshuler I."/>
            <person name="Hamel J."/>
            <person name="Turney S."/>
            <person name="Magnuson E."/>
            <person name="Levesque R."/>
            <person name="Greer C."/>
            <person name="Whyte L.G."/>
        </authorList>
    </citation>
    <scope>NUCLEOTIDE SEQUENCE [LARGE SCALE GENOMIC DNA]</scope>
    <source>
        <strain evidence="2 3">42</strain>
    </source>
</reference>
<dbReference type="Proteomes" id="UP000319700">
    <property type="component" value="Unassembled WGS sequence"/>
</dbReference>
<comment type="caution">
    <text evidence="2">The sequence shown here is derived from an EMBL/GenBank/DDBJ whole genome shotgun (WGS) entry which is preliminary data.</text>
</comment>
<keyword evidence="1" id="KW-1133">Transmembrane helix</keyword>
<accession>A0A502ER35</accession>
<keyword evidence="3" id="KW-1185">Reference proteome</keyword>
<gene>
    <name evidence="2" type="ORF">EAH81_13220</name>
</gene>
<evidence type="ECO:0000313" key="2">
    <source>
        <dbReference type="EMBL" id="TPG40248.1"/>
    </source>
</evidence>
<keyword evidence="1" id="KW-0472">Membrane</keyword>
<sequence length="101" mass="11715">MVFNRNLVISKNEKSHYGFTVRCSLDVISPSGRNDSIANKERIISLLLVVVFETAVFSIFNWDVITDQCQNLWSYKSGMNFTAKIRKVYQPRIHELICENL</sequence>
<evidence type="ECO:0000256" key="1">
    <source>
        <dbReference type="SAM" id="Phobius"/>
    </source>
</evidence>
<protein>
    <submittedName>
        <fullName evidence="2">Uncharacterized protein</fullName>
    </submittedName>
</protein>
<feature type="transmembrane region" description="Helical" evidence="1">
    <location>
        <begin position="43"/>
        <end position="62"/>
    </location>
</feature>
<keyword evidence="1" id="KW-0812">Transmembrane</keyword>
<dbReference type="AlphaFoldDB" id="A0A502ER35"/>
<dbReference type="EMBL" id="RCZH01000007">
    <property type="protein sequence ID" value="TPG40248.1"/>
    <property type="molecule type" value="Genomic_DNA"/>
</dbReference>
<evidence type="ECO:0000313" key="3">
    <source>
        <dbReference type="Proteomes" id="UP000319700"/>
    </source>
</evidence>
<proteinExistence type="predicted"/>